<gene>
    <name evidence="4" type="ORF">DL239_18895</name>
</gene>
<evidence type="ECO:0000313" key="4">
    <source>
        <dbReference type="EMBL" id="NIZ63037.1"/>
    </source>
</evidence>
<dbReference type="PANTHER" id="PTHR22550">
    <property type="entry name" value="SPORE GERMINATION PROTEIN"/>
    <property type="match status" value="1"/>
</dbReference>
<feature type="domain" description="VWFA" evidence="3">
    <location>
        <begin position="99"/>
        <end position="203"/>
    </location>
</feature>
<organism evidence="4 5">
    <name type="scientific">Parasedimentitalea denitrificans</name>
    <dbReference type="NCBI Taxonomy" id="2211118"/>
    <lineage>
        <taxon>Bacteria</taxon>
        <taxon>Pseudomonadati</taxon>
        <taxon>Pseudomonadota</taxon>
        <taxon>Alphaproteobacteria</taxon>
        <taxon>Rhodobacterales</taxon>
        <taxon>Paracoccaceae</taxon>
        <taxon>Parasedimentitalea</taxon>
    </lineage>
</organism>
<keyword evidence="5" id="KW-1185">Reference proteome</keyword>
<dbReference type="InterPro" id="IPR019734">
    <property type="entry name" value="TPR_rpt"/>
</dbReference>
<dbReference type="Gene3D" id="3.40.50.410">
    <property type="entry name" value="von Willebrand factor, type A domain"/>
    <property type="match status" value="1"/>
</dbReference>
<dbReference type="PROSITE" id="PS50005">
    <property type="entry name" value="TPR"/>
    <property type="match status" value="1"/>
</dbReference>
<sequence>MIEALDHFHFLRPVWLVLIPVIIGLWFWIRSQPKYQNSSQASSIASHLQAALQVGGAAQQRLRPIDGVLLAAGLLVLAVAGPTWSREPNPLLANSAPLVVALKVTDSMLNTDLTPSRLDRARFKLQDLITQRAGARTAVIAYAGSAHRVSPLTEDANILRPLLDGLSPDIMPVAGNDAGAALVLAQDVLSTADTPGAILFLLDDFDPSDLAAFEQDNDRPRPPVIFLVTAPDSVSLPQLNRVSNADVIRLTADDADMAHIKRRLRAVYIAALAGDERLRWQDRGWLFAWPVAALALIWFRRGWTMRWVMVAAVVLAGFSPRAARADGWMDWFLTPDQQGQRAYDDLEFAKAGELFADPYWRGYAKSRAGQYDEAAQVFTKIDSPEAALAEGMALIRNRQYRPAIAAFETALKRRPDYPEAQNNLEVARAVLEFVETTREQSDTGEDTGIGADDVVFDNEATRGADSSIVVPKEDAAPLTGDQWMSAIDTDMGDFLRSRFLLEHSEAQR</sequence>
<dbReference type="InterPro" id="IPR002035">
    <property type="entry name" value="VWF_A"/>
</dbReference>
<dbReference type="InterPro" id="IPR050768">
    <property type="entry name" value="UPF0353/GerABKA_families"/>
</dbReference>
<keyword evidence="2" id="KW-0472">Membrane</keyword>
<dbReference type="SUPFAM" id="SSF53300">
    <property type="entry name" value="vWA-like"/>
    <property type="match status" value="1"/>
</dbReference>
<proteinExistence type="predicted"/>
<dbReference type="RefSeq" id="WP_167685646.1">
    <property type="nucleotide sequence ID" value="NZ_QHLQ01000026.1"/>
</dbReference>
<evidence type="ECO:0000256" key="2">
    <source>
        <dbReference type="SAM" id="Phobius"/>
    </source>
</evidence>
<evidence type="ECO:0000313" key="5">
    <source>
        <dbReference type="Proteomes" id="UP001429564"/>
    </source>
</evidence>
<dbReference type="InterPro" id="IPR036465">
    <property type="entry name" value="vWFA_dom_sf"/>
</dbReference>
<keyword evidence="2" id="KW-0812">Transmembrane</keyword>
<name>A0ABX0WBP0_9RHOB</name>
<evidence type="ECO:0000256" key="1">
    <source>
        <dbReference type="PROSITE-ProRule" id="PRU00339"/>
    </source>
</evidence>
<dbReference type="Proteomes" id="UP001429564">
    <property type="component" value="Unassembled WGS sequence"/>
</dbReference>
<protein>
    <submittedName>
        <fullName evidence="4">VWA domain-containing protein</fullName>
    </submittedName>
</protein>
<dbReference type="Pfam" id="PF13519">
    <property type="entry name" value="VWA_2"/>
    <property type="match status" value="1"/>
</dbReference>
<feature type="transmembrane region" description="Helical" evidence="2">
    <location>
        <begin position="12"/>
        <end position="29"/>
    </location>
</feature>
<keyword evidence="1" id="KW-0802">TPR repeat</keyword>
<dbReference type="InterPro" id="IPR011990">
    <property type="entry name" value="TPR-like_helical_dom_sf"/>
</dbReference>
<evidence type="ECO:0000259" key="3">
    <source>
        <dbReference type="Pfam" id="PF13519"/>
    </source>
</evidence>
<accession>A0ABX0WBP0</accession>
<dbReference type="EMBL" id="QHLQ01000026">
    <property type="protein sequence ID" value="NIZ63037.1"/>
    <property type="molecule type" value="Genomic_DNA"/>
</dbReference>
<dbReference type="PANTHER" id="PTHR22550:SF14">
    <property type="entry name" value="VWFA DOMAIN-CONTAINING PROTEIN"/>
    <property type="match status" value="1"/>
</dbReference>
<keyword evidence="2" id="KW-1133">Transmembrane helix</keyword>
<feature type="repeat" description="TPR" evidence="1">
    <location>
        <begin position="384"/>
        <end position="417"/>
    </location>
</feature>
<dbReference type="Gene3D" id="1.25.40.10">
    <property type="entry name" value="Tetratricopeptide repeat domain"/>
    <property type="match status" value="1"/>
</dbReference>
<reference evidence="4 5" key="1">
    <citation type="submission" date="2018-05" db="EMBL/GenBank/DDBJ databases">
        <authorList>
            <person name="Zhang Y.-J."/>
        </authorList>
    </citation>
    <scope>NUCLEOTIDE SEQUENCE [LARGE SCALE GENOMIC DNA]</scope>
    <source>
        <strain evidence="4 5">CY04</strain>
    </source>
</reference>
<dbReference type="SUPFAM" id="SSF48452">
    <property type="entry name" value="TPR-like"/>
    <property type="match status" value="1"/>
</dbReference>
<comment type="caution">
    <text evidence="4">The sequence shown here is derived from an EMBL/GenBank/DDBJ whole genome shotgun (WGS) entry which is preliminary data.</text>
</comment>